<evidence type="ECO:0000256" key="5">
    <source>
        <dbReference type="ARBA" id="ARBA00022723"/>
    </source>
</evidence>
<dbReference type="PROSITE" id="PS51384">
    <property type="entry name" value="FAD_FR"/>
    <property type="match status" value="1"/>
</dbReference>
<feature type="domain" description="FAD-binding FR-type" evidence="14">
    <location>
        <begin position="3"/>
        <end position="105"/>
    </location>
</feature>
<sequence>MKRAYNKGIIHSNTKISHNIFELKLEIDLWNRFGEDLGIPGQFYMLRGWEAKDPFLPRPISIANIEDNIITFLYEVRGKGTHIISKLVKGDTLELLGPLGNGFDLKLKGKVGIVSGGIGIAPLIYLSKKLDNNVDFYCGFRDEVYYTDIIEKRVDRLFISTEDGSQGHKGFVTELFDPHRYDLIFTCGPLPMIKNVIKICRDIVPVYCSMESRMACGIGACLGCTIKTTKGMERVCKDGPVFSSREVIFSD</sequence>
<proteinExistence type="inferred from homology"/>
<evidence type="ECO:0000313" key="16">
    <source>
        <dbReference type="Proteomes" id="UP000601522"/>
    </source>
</evidence>
<feature type="binding site" evidence="11 12">
    <location>
        <begin position="80"/>
        <end position="81"/>
    </location>
    <ligand>
        <name>FAD</name>
        <dbReference type="ChEBI" id="CHEBI:57692"/>
    </ligand>
</feature>
<dbReference type="InterPro" id="IPR039261">
    <property type="entry name" value="FNR_nucleotide-bd"/>
</dbReference>
<dbReference type="Gene3D" id="2.40.30.10">
    <property type="entry name" value="Translation factors"/>
    <property type="match status" value="1"/>
</dbReference>
<keyword evidence="7 11" id="KW-0665">Pyrimidine biosynthesis</keyword>
<feature type="binding site" evidence="11 13">
    <location>
        <position position="236"/>
    </location>
    <ligand>
        <name>[2Fe-2S] cluster</name>
        <dbReference type="ChEBI" id="CHEBI:190135"/>
    </ligand>
</feature>
<dbReference type="GO" id="GO:0016491">
    <property type="term" value="F:oxidoreductase activity"/>
    <property type="evidence" value="ECO:0007669"/>
    <property type="project" value="InterPro"/>
</dbReference>
<name>A0A926IHZ0_9FIRM</name>
<dbReference type="SUPFAM" id="SSF52343">
    <property type="entry name" value="Ferredoxin reductase-like, C-terminal NADP-linked domain"/>
    <property type="match status" value="1"/>
</dbReference>
<dbReference type="CDD" id="cd06218">
    <property type="entry name" value="DHOD_e_trans"/>
    <property type="match status" value="1"/>
</dbReference>
<dbReference type="PANTHER" id="PTHR43513">
    <property type="entry name" value="DIHYDROOROTATE DEHYDROGENASE B (NAD(+)), ELECTRON TRANSFER SUBUNIT"/>
    <property type="match status" value="1"/>
</dbReference>
<dbReference type="GO" id="GO:0009055">
    <property type="term" value="F:electron transfer activity"/>
    <property type="evidence" value="ECO:0007669"/>
    <property type="project" value="UniProtKB-UniRule"/>
</dbReference>
<evidence type="ECO:0000256" key="9">
    <source>
        <dbReference type="ARBA" id="ARBA00023004"/>
    </source>
</evidence>
<protein>
    <recommendedName>
        <fullName evidence="11">Dihydroorotate dehydrogenase B (NAD(+)), electron transfer subunit</fullName>
    </recommendedName>
    <alternativeName>
        <fullName evidence="11">Dihydroorotate oxidase B, electron transfer subunit</fullName>
    </alternativeName>
</protein>
<comment type="cofactor">
    <cofactor evidence="11">
        <name>[2Fe-2S] cluster</name>
        <dbReference type="ChEBI" id="CHEBI:190135"/>
    </cofactor>
    <text evidence="11">Binds 1 [2Fe-2S] cluster per subunit.</text>
</comment>
<dbReference type="RefSeq" id="WP_249324054.1">
    <property type="nucleotide sequence ID" value="NZ_JACRTK010000003.1"/>
</dbReference>
<feature type="binding site" evidence="11 13">
    <location>
        <position position="221"/>
    </location>
    <ligand>
        <name>[2Fe-2S] cluster</name>
        <dbReference type="ChEBI" id="CHEBI:190135"/>
    </ligand>
</feature>
<comment type="caution">
    <text evidence="15">The sequence shown here is derived from an EMBL/GenBank/DDBJ whole genome shotgun (WGS) entry which is preliminary data.</text>
</comment>
<dbReference type="InterPro" id="IPR012165">
    <property type="entry name" value="Cyt_c3_hydrogenase_gsu"/>
</dbReference>
<comment type="caution">
    <text evidence="11">Lacks conserved residue(s) required for the propagation of feature annotation.</text>
</comment>
<keyword evidence="2 11" id="KW-0813">Transport</keyword>
<dbReference type="GO" id="GO:0046872">
    <property type="term" value="F:metal ion binding"/>
    <property type="evidence" value="ECO:0007669"/>
    <property type="project" value="UniProtKB-KW"/>
</dbReference>
<dbReference type="InterPro" id="IPR017927">
    <property type="entry name" value="FAD-bd_FR_type"/>
</dbReference>
<evidence type="ECO:0000256" key="12">
    <source>
        <dbReference type="PIRSR" id="PIRSR006816-1"/>
    </source>
</evidence>
<dbReference type="Pfam" id="PF10418">
    <property type="entry name" value="DHODB_Fe-S_bind"/>
    <property type="match status" value="1"/>
</dbReference>
<evidence type="ECO:0000256" key="4">
    <source>
        <dbReference type="ARBA" id="ARBA00022714"/>
    </source>
</evidence>
<dbReference type="InterPro" id="IPR023455">
    <property type="entry name" value="Dihydroorotate_DHASE_ETsu"/>
</dbReference>
<dbReference type="EMBL" id="JACRTK010000003">
    <property type="protein sequence ID" value="MBC8591192.1"/>
    <property type="molecule type" value="Genomic_DNA"/>
</dbReference>
<dbReference type="InterPro" id="IPR017938">
    <property type="entry name" value="Riboflavin_synthase-like_b-brl"/>
</dbReference>
<evidence type="ECO:0000256" key="10">
    <source>
        <dbReference type="ARBA" id="ARBA00023014"/>
    </source>
</evidence>
<dbReference type="GO" id="GO:0050660">
    <property type="term" value="F:flavin adenine dinucleotide binding"/>
    <property type="evidence" value="ECO:0007669"/>
    <property type="project" value="InterPro"/>
</dbReference>
<keyword evidence="8 11" id="KW-0249">Electron transport</keyword>
<evidence type="ECO:0000256" key="3">
    <source>
        <dbReference type="ARBA" id="ARBA00022630"/>
    </source>
</evidence>
<reference evidence="15 16" key="1">
    <citation type="submission" date="2020-08" db="EMBL/GenBank/DDBJ databases">
        <title>Genome public.</title>
        <authorList>
            <person name="Liu C."/>
            <person name="Sun Q."/>
        </authorList>
    </citation>
    <scope>NUCLEOTIDE SEQUENCE [LARGE SCALE GENOMIC DNA]</scope>
    <source>
        <strain evidence="15 16">NSJ-26</strain>
    </source>
</reference>
<dbReference type="SUPFAM" id="SSF63380">
    <property type="entry name" value="Riboflavin synthase domain-like"/>
    <property type="match status" value="1"/>
</dbReference>
<comment type="function">
    <text evidence="11">Responsible for channeling the electrons from the oxidation of dihydroorotate from the FMN redox center in the PyrD type B subunit to the ultimate electron acceptor NAD(+).</text>
</comment>
<keyword evidence="10 11" id="KW-0411">Iron-sulfur</keyword>
<comment type="cofactor">
    <cofactor evidence="11 12">
        <name>FAD</name>
        <dbReference type="ChEBI" id="CHEBI:57692"/>
    </cofactor>
    <text evidence="11 12">Binds 1 FAD per subunit.</text>
</comment>
<evidence type="ECO:0000313" key="15">
    <source>
        <dbReference type="EMBL" id="MBC8591192.1"/>
    </source>
</evidence>
<feature type="binding site" evidence="11 13">
    <location>
        <position position="216"/>
    </location>
    <ligand>
        <name>[2Fe-2S] cluster</name>
        <dbReference type="ChEBI" id="CHEBI:190135"/>
    </ligand>
</feature>
<dbReference type="Gene3D" id="2.10.240.10">
    <property type="entry name" value="Dihydroorotate dehydrogenase, electron transfer subunit"/>
    <property type="match status" value="1"/>
</dbReference>
<evidence type="ECO:0000259" key="14">
    <source>
        <dbReference type="PROSITE" id="PS51384"/>
    </source>
</evidence>
<dbReference type="InterPro" id="IPR037117">
    <property type="entry name" value="Dihydroorotate_DH_ele_sf"/>
</dbReference>
<comment type="cofactor">
    <cofactor evidence="13">
        <name>[2Fe-2S] cluster</name>
        <dbReference type="ChEBI" id="CHEBI:190135"/>
    </cofactor>
    <text evidence="13">Binds 1 [2Fe-2S] cluster per subunit.</text>
</comment>
<organism evidence="15 16">
    <name type="scientific">Wansuia hejianensis</name>
    <dbReference type="NCBI Taxonomy" id="2763667"/>
    <lineage>
        <taxon>Bacteria</taxon>
        <taxon>Bacillati</taxon>
        <taxon>Bacillota</taxon>
        <taxon>Clostridia</taxon>
        <taxon>Lachnospirales</taxon>
        <taxon>Lachnospiraceae</taxon>
        <taxon>Wansuia</taxon>
    </lineage>
</organism>
<comment type="pathway">
    <text evidence="11">Pyrimidine metabolism; UMP biosynthesis via de novo pathway; orotate from (S)-dihydroorotate (NAD(+) route): step 1/1.</text>
</comment>
<keyword evidence="5 11" id="KW-0479">Metal-binding</keyword>
<dbReference type="AlphaFoldDB" id="A0A926IHZ0"/>
<comment type="similarity">
    <text evidence="1 11">Belongs to the PyrK family.</text>
</comment>
<dbReference type="Proteomes" id="UP000601522">
    <property type="component" value="Unassembled WGS sequence"/>
</dbReference>
<evidence type="ECO:0000256" key="13">
    <source>
        <dbReference type="PIRSR" id="PIRSR006816-2"/>
    </source>
</evidence>
<dbReference type="GO" id="GO:0044205">
    <property type="term" value="P:'de novo' UMP biosynthetic process"/>
    <property type="evidence" value="ECO:0007669"/>
    <property type="project" value="UniProtKB-UniRule"/>
</dbReference>
<dbReference type="InterPro" id="IPR050353">
    <property type="entry name" value="PyrK_electron_transfer"/>
</dbReference>
<evidence type="ECO:0000256" key="1">
    <source>
        <dbReference type="ARBA" id="ARBA00006422"/>
    </source>
</evidence>
<dbReference type="HAMAP" id="MF_01211">
    <property type="entry name" value="DHODB_Fe_S_bind"/>
    <property type="match status" value="1"/>
</dbReference>
<evidence type="ECO:0000256" key="11">
    <source>
        <dbReference type="HAMAP-Rule" id="MF_01211"/>
    </source>
</evidence>
<keyword evidence="3 11" id="KW-0285">Flavoprotein</keyword>
<keyword evidence="6 11" id="KW-0274">FAD</keyword>
<evidence type="ECO:0000256" key="7">
    <source>
        <dbReference type="ARBA" id="ARBA00022975"/>
    </source>
</evidence>
<dbReference type="NCBIfam" id="NF000798">
    <property type="entry name" value="PRK00054.1-3"/>
    <property type="match status" value="1"/>
</dbReference>
<dbReference type="PANTHER" id="PTHR43513:SF3">
    <property type="entry name" value="DIHYDROOROTATE DEHYDROGENASE B (NAD(+)), ELECTRON TRANSFER SUBUNIT-RELATED"/>
    <property type="match status" value="1"/>
</dbReference>
<gene>
    <name evidence="11" type="primary">pyrK</name>
    <name evidence="15" type="ORF">H8689_08715</name>
</gene>
<dbReference type="Gene3D" id="3.40.50.80">
    <property type="entry name" value="Nucleotide-binding domain of ferredoxin-NADP reductase (FNR) module"/>
    <property type="match status" value="1"/>
</dbReference>
<feature type="binding site" evidence="11 12">
    <location>
        <begin position="58"/>
        <end position="61"/>
    </location>
    <ligand>
        <name>FAD</name>
        <dbReference type="ChEBI" id="CHEBI:57692"/>
    </ligand>
</feature>
<dbReference type="GO" id="GO:0051537">
    <property type="term" value="F:2 iron, 2 sulfur cluster binding"/>
    <property type="evidence" value="ECO:0007669"/>
    <property type="project" value="UniProtKB-KW"/>
</dbReference>
<comment type="subunit">
    <text evidence="11">Heterotetramer of 2 PyrK and 2 PyrD type B subunits.</text>
</comment>
<dbReference type="PIRSF" id="PIRSF006816">
    <property type="entry name" value="Cyc3_hyd_g"/>
    <property type="match status" value="1"/>
</dbReference>
<keyword evidence="4 11" id="KW-0001">2Fe-2S</keyword>
<feature type="binding site" evidence="11 13">
    <location>
        <position position="224"/>
    </location>
    <ligand>
        <name>[2Fe-2S] cluster</name>
        <dbReference type="ChEBI" id="CHEBI:190135"/>
    </ligand>
</feature>
<evidence type="ECO:0000256" key="8">
    <source>
        <dbReference type="ARBA" id="ARBA00022982"/>
    </source>
</evidence>
<keyword evidence="16" id="KW-1185">Reference proteome</keyword>
<accession>A0A926IHZ0</accession>
<evidence type="ECO:0000256" key="6">
    <source>
        <dbReference type="ARBA" id="ARBA00022827"/>
    </source>
</evidence>
<evidence type="ECO:0000256" key="2">
    <source>
        <dbReference type="ARBA" id="ARBA00022448"/>
    </source>
</evidence>
<dbReference type="InterPro" id="IPR019480">
    <property type="entry name" value="Dihydroorotate_DH_Fe-S-bd"/>
</dbReference>
<keyword evidence="9 11" id="KW-0408">Iron</keyword>